<name>A0ABX7GNH4_9GAMM</name>
<gene>
    <name evidence="1" type="ORF">ISN74_10620</name>
</gene>
<dbReference type="RefSeq" id="WP_188799293.1">
    <property type="nucleotide sequence ID" value="NZ_BMIZ01000001.1"/>
</dbReference>
<evidence type="ECO:0000313" key="2">
    <source>
        <dbReference type="Proteomes" id="UP000663181"/>
    </source>
</evidence>
<organism evidence="1 2">
    <name type="scientific">Dyella caseinilytica</name>
    <dbReference type="NCBI Taxonomy" id="1849581"/>
    <lineage>
        <taxon>Bacteria</taxon>
        <taxon>Pseudomonadati</taxon>
        <taxon>Pseudomonadota</taxon>
        <taxon>Gammaproteobacteria</taxon>
        <taxon>Lysobacterales</taxon>
        <taxon>Rhodanobacteraceae</taxon>
        <taxon>Dyella</taxon>
    </lineage>
</organism>
<keyword evidence="2" id="KW-1185">Reference proteome</keyword>
<accession>A0ABX7GNH4</accession>
<sequence>MAREFTSADAKAHACSYLLLCLLQRMDQNEPGLIDELLAGAKGDFEASRQQPNLPTPVPMIYQEAIAILERANAYKLNASSRPEDGVTHP</sequence>
<proteinExistence type="predicted"/>
<protein>
    <submittedName>
        <fullName evidence="1">Uncharacterized protein</fullName>
    </submittedName>
</protein>
<evidence type="ECO:0000313" key="1">
    <source>
        <dbReference type="EMBL" id="QRN51971.1"/>
    </source>
</evidence>
<dbReference type="EMBL" id="CP064030">
    <property type="protein sequence ID" value="QRN51971.1"/>
    <property type="molecule type" value="Genomic_DNA"/>
</dbReference>
<reference evidence="1 2" key="1">
    <citation type="submission" date="2020-10" db="EMBL/GenBank/DDBJ databases">
        <title>Phylogeny of dyella-like bacteria.</title>
        <authorList>
            <person name="Fu J."/>
        </authorList>
    </citation>
    <scope>NUCLEOTIDE SEQUENCE [LARGE SCALE GENOMIC DNA]</scope>
    <source>
        <strain evidence="1 2">DHOB09</strain>
    </source>
</reference>
<dbReference type="Proteomes" id="UP000663181">
    <property type="component" value="Chromosome"/>
</dbReference>